<feature type="domain" description="Glycosyltransferase 2-like" evidence="2">
    <location>
        <begin position="3"/>
        <end position="123"/>
    </location>
</feature>
<dbReference type="OrthoDB" id="9815923at2"/>
<evidence type="ECO:0000256" key="1">
    <source>
        <dbReference type="ARBA" id="ARBA00038494"/>
    </source>
</evidence>
<dbReference type="RefSeq" id="WP_070235615.1">
    <property type="nucleotide sequence ID" value="NZ_CP017478.1"/>
</dbReference>
<dbReference type="KEGG" id="lul:LPB138_01855"/>
<comment type="similarity">
    <text evidence="1">Belongs to the glycosyltransferase 2 family. WaaE/KdtX subfamily.</text>
</comment>
<dbReference type="Gene3D" id="3.90.550.10">
    <property type="entry name" value="Spore Coat Polysaccharide Biosynthesis Protein SpsA, Chain A"/>
    <property type="match status" value="1"/>
</dbReference>
<proteinExistence type="inferred from homology"/>
<evidence type="ECO:0000259" key="2">
    <source>
        <dbReference type="Pfam" id="PF00535"/>
    </source>
</evidence>
<dbReference type="Pfam" id="PF00535">
    <property type="entry name" value="Glycos_transf_2"/>
    <property type="match status" value="1"/>
</dbReference>
<dbReference type="PANTHER" id="PTHR43630:SF2">
    <property type="entry name" value="GLYCOSYLTRANSFERASE"/>
    <property type="match status" value="1"/>
</dbReference>
<dbReference type="Proteomes" id="UP000176050">
    <property type="component" value="Chromosome"/>
</dbReference>
<gene>
    <name evidence="3" type="ORF">LPB138_01855</name>
</gene>
<dbReference type="EMBL" id="CP017478">
    <property type="protein sequence ID" value="AOW19499.1"/>
    <property type="molecule type" value="Genomic_DNA"/>
</dbReference>
<reference evidence="3 4" key="1">
    <citation type="submission" date="2016-10" db="EMBL/GenBank/DDBJ databases">
        <title>Lutibacter sp. LPB0138, isolated from marine gastropod.</title>
        <authorList>
            <person name="Kim E."/>
            <person name="Yi H."/>
        </authorList>
    </citation>
    <scope>NUCLEOTIDE SEQUENCE [LARGE SCALE GENOMIC DNA]</scope>
    <source>
        <strain evidence="3 4">LPB0138</strain>
    </source>
</reference>
<dbReference type="InterPro" id="IPR001173">
    <property type="entry name" value="Glyco_trans_2-like"/>
</dbReference>
<organism evidence="3 4">
    <name type="scientific">Urechidicola croceus</name>
    <dbReference type="NCBI Taxonomy" id="1850246"/>
    <lineage>
        <taxon>Bacteria</taxon>
        <taxon>Pseudomonadati</taxon>
        <taxon>Bacteroidota</taxon>
        <taxon>Flavobacteriia</taxon>
        <taxon>Flavobacteriales</taxon>
        <taxon>Flavobacteriaceae</taxon>
        <taxon>Urechidicola</taxon>
    </lineage>
</organism>
<dbReference type="STRING" id="1850246.LPB138_01855"/>
<dbReference type="InterPro" id="IPR029044">
    <property type="entry name" value="Nucleotide-diphossugar_trans"/>
</dbReference>
<keyword evidence="4" id="KW-1185">Reference proteome</keyword>
<protein>
    <recommendedName>
        <fullName evidence="2">Glycosyltransferase 2-like domain-containing protein</fullName>
    </recommendedName>
</protein>
<dbReference type="SUPFAM" id="SSF53448">
    <property type="entry name" value="Nucleotide-diphospho-sugar transferases"/>
    <property type="match status" value="1"/>
</dbReference>
<evidence type="ECO:0000313" key="3">
    <source>
        <dbReference type="EMBL" id="AOW19499.1"/>
    </source>
</evidence>
<dbReference type="PANTHER" id="PTHR43630">
    <property type="entry name" value="POLY-BETA-1,6-N-ACETYL-D-GLUCOSAMINE SYNTHASE"/>
    <property type="match status" value="1"/>
</dbReference>
<sequence length="262" mass="31047">MISAVVVSHNEGHLLDACLKSILFCDEIIVVDLESTDNTKEIAEKYEAKYIYHQKVPVVEIIHTWIQDKTKYDWILITDPDEVCSNDLSKELLEILPSVPLDIGLIDVPWKFYFGNHLLKGTQWGGVQRRVFLVNKNRFIFTKEVHRGRHLKKGYKPYIVKNKGNNFVHHFWMQNLRQLTAKHKRYLNREAESRYNSGERSTIKQILKTPLNEFYSSFWIKNGFKDGFTGFFLSLFWAWYETKAKLKLYIYSNKIKQNNLMF</sequence>
<evidence type="ECO:0000313" key="4">
    <source>
        <dbReference type="Proteomes" id="UP000176050"/>
    </source>
</evidence>
<accession>A0A1D8P4I7</accession>
<name>A0A1D8P4I7_9FLAO</name>
<dbReference type="AlphaFoldDB" id="A0A1D8P4I7"/>